<evidence type="ECO:0000256" key="1">
    <source>
        <dbReference type="SAM" id="Coils"/>
    </source>
</evidence>
<proteinExistence type="predicted"/>
<protein>
    <submittedName>
        <fullName evidence="2">Uncharacterized protein</fullName>
    </submittedName>
</protein>
<dbReference type="STRING" id="670307.HYPDE_39418"/>
<dbReference type="EMBL" id="CP005587">
    <property type="protein sequence ID" value="AGK59552.1"/>
    <property type="molecule type" value="Genomic_DNA"/>
</dbReference>
<keyword evidence="1" id="KW-0175">Coiled coil</keyword>
<dbReference type="KEGG" id="hdt:HYPDE_39418"/>
<organism evidence="2 3">
    <name type="scientific">Hyphomicrobium denitrificans 1NES1</name>
    <dbReference type="NCBI Taxonomy" id="670307"/>
    <lineage>
        <taxon>Bacteria</taxon>
        <taxon>Pseudomonadati</taxon>
        <taxon>Pseudomonadota</taxon>
        <taxon>Alphaproteobacteria</taxon>
        <taxon>Hyphomicrobiales</taxon>
        <taxon>Hyphomicrobiaceae</taxon>
        <taxon>Hyphomicrobium</taxon>
    </lineage>
</organism>
<evidence type="ECO:0000313" key="2">
    <source>
        <dbReference type="EMBL" id="AGK59552.1"/>
    </source>
</evidence>
<dbReference type="AlphaFoldDB" id="N0BBE0"/>
<dbReference type="HOGENOM" id="CLU_1568629_0_0_5"/>
<reference evidence="2 3" key="1">
    <citation type="journal article" date="2013" name="Genome Announc.">
        <title>Genome sequences for three denitrifying bacterial strains isolated from a uranium- and nitrate-contaminated subsurface environment.</title>
        <authorList>
            <person name="Venkatramanan R."/>
            <person name="Prakash O."/>
            <person name="Woyke T."/>
            <person name="Chain P."/>
            <person name="Goodwin L.A."/>
            <person name="Watson D."/>
            <person name="Brooks S."/>
            <person name="Kostka J.E."/>
            <person name="Green S.J."/>
        </authorList>
    </citation>
    <scope>NUCLEOTIDE SEQUENCE [LARGE SCALE GENOMIC DNA]</scope>
    <source>
        <strain evidence="2 3">1NES1</strain>
    </source>
</reference>
<name>N0BBE0_9HYPH</name>
<sequence>MPLTTETEMPYPEDMKRFELKDVQHEKAQEIERLAQLDAERAQVEQRINELAITERTLARLLSVDLPESIPTSGDASKRKKPDGIPTIYVMAVTLLRERGVHWLEGQEIVHAIRERWWPTADNNDISPTLWRLFKTGRLAKQGTKYGLPPGARGAVKELGEPGSGVVSVQ</sequence>
<dbReference type="Proteomes" id="UP000005952">
    <property type="component" value="Chromosome"/>
</dbReference>
<evidence type="ECO:0000313" key="3">
    <source>
        <dbReference type="Proteomes" id="UP000005952"/>
    </source>
</evidence>
<accession>N0BBE0</accession>
<gene>
    <name evidence="2" type="ORF">HYPDE_39418</name>
</gene>
<keyword evidence="3" id="KW-1185">Reference proteome</keyword>
<feature type="coiled-coil region" evidence="1">
    <location>
        <begin position="20"/>
        <end position="54"/>
    </location>
</feature>